<dbReference type="RefSeq" id="WP_031601926.1">
    <property type="nucleotide sequence ID" value="NZ_BGKX01000073.1"/>
</dbReference>
<dbReference type="Proteomes" id="UP000839610">
    <property type="component" value="Unassembled WGS sequence"/>
</dbReference>
<organism evidence="1">
    <name type="scientific">Salmonella enterica</name>
    <name type="common">Salmonella choleraesuis</name>
    <dbReference type="NCBI Taxonomy" id="28901"/>
    <lineage>
        <taxon>Bacteria</taxon>
        <taxon>Pseudomonadati</taxon>
        <taxon>Pseudomonadota</taxon>
        <taxon>Gammaproteobacteria</taxon>
        <taxon>Enterobacterales</taxon>
        <taxon>Enterobacteriaceae</taxon>
        <taxon>Salmonella</taxon>
    </lineage>
</organism>
<dbReference type="AlphaFoldDB" id="A0A3V6NMG1"/>
<reference evidence="1" key="1">
    <citation type="submission" date="2018-07" db="EMBL/GenBank/DDBJ databases">
        <authorList>
            <consortium name="GenomeTrakr network: Whole genome sequencing for foodborne pathogen traceback"/>
        </authorList>
    </citation>
    <scope>NUCLEOTIDE SEQUENCE [LARGE SCALE GENOMIC DNA]</scope>
    <source>
        <strain evidence="1">FDA00008842</strain>
    </source>
</reference>
<accession>A0A3V6NMG1</accession>
<name>A0A3V6NMG1_SALER</name>
<proteinExistence type="predicted"/>
<gene>
    <name evidence="1" type="ORF">VH79_11865</name>
</gene>
<evidence type="ECO:0000313" key="1">
    <source>
        <dbReference type="EMBL" id="EBP4583890.1"/>
    </source>
</evidence>
<protein>
    <submittedName>
        <fullName evidence="1">Uncharacterized protein</fullName>
    </submittedName>
</protein>
<dbReference type="EMBL" id="AAGLUV010000006">
    <property type="protein sequence ID" value="EBP4583890.1"/>
    <property type="molecule type" value="Genomic_DNA"/>
</dbReference>
<sequence>MEINEWFDKINNLPLEKSKWCSLGTFYRAFIERSNLLTDELFPHISISLEKSSFQLYIISIFNKRYNTNINYNVLTEIIKHNHRDMKDIMNNSYKNVHGSEDNTYITSNYKYYYIGALLFENYMDMKNKSAIIDMKQAKIIEKKYNEIKININNVDSQFKRYKLLSLNENILICNDKDSQTIVDKRIGAHFWIPVPRKLLTTLQALIDLELITNISFRIDNITDYIPFFEDMEVGSPLKLNVADLPSLSKFYSIDNYANSFWVHHDSRERSITFEELRDDFQMVNDDVITQVIHLEYFNLNNVFYIQHLDHELISYTLEQYEEKLLDSKIKGYKKTKSFKIDNAKIPFMFKNNNEFLLFQVLDSYFKNSDLISEYFNNIQ</sequence>
<comment type="caution">
    <text evidence="1">The sequence shown here is derived from an EMBL/GenBank/DDBJ whole genome shotgun (WGS) entry which is preliminary data.</text>
</comment>